<dbReference type="Proteomes" id="UP001161247">
    <property type="component" value="Chromosome 7"/>
</dbReference>
<feature type="domain" description="VWA-Hint protein Vwaint" evidence="4">
    <location>
        <begin position="381"/>
        <end position="421"/>
    </location>
</feature>
<proteinExistence type="predicted"/>
<feature type="region of interest" description="Disordered" evidence="1">
    <location>
        <begin position="476"/>
        <end position="532"/>
    </location>
</feature>
<evidence type="ECO:0000259" key="2">
    <source>
        <dbReference type="Pfam" id="PF13519"/>
    </source>
</evidence>
<evidence type="ECO:0000313" key="5">
    <source>
        <dbReference type="EMBL" id="CAI9111712.1"/>
    </source>
</evidence>
<dbReference type="SUPFAM" id="SSF53300">
    <property type="entry name" value="vWA-like"/>
    <property type="match status" value="1"/>
</dbReference>
<dbReference type="Gene3D" id="3.40.50.410">
    <property type="entry name" value="von Willebrand factor, type A domain"/>
    <property type="match status" value="2"/>
</dbReference>
<dbReference type="EMBL" id="OX459124">
    <property type="protein sequence ID" value="CAI9111712.1"/>
    <property type="molecule type" value="Genomic_DNA"/>
</dbReference>
<sequence>MDRPSLRASQSAFFNDDEYLDHQSSSPDQRNSKNEAVGTLQVNSYTEVSAISRFHAPDNFTILINLKAPPPPTSPNMDDPTQVPQSSRVPIDLVTVLDVSYSIEGRKIALLKQAMDFFIQNLGPNDRLSVIIFSHNCRRLFPLRRMSESGRLQALGTANVSRIVNGAKITRGNSYSNSRIPVHTFGFGRDHDASLMHSIAEMSRGTFSFIETERVIQDAFAQCIGGLLSVVVKELQVNIERSFLNQVTPDGRMGNIDVGDLYAEEEKDFVVTVKVPAEEISSSELETALLKVRCVNNDPLTKELMTVRSEEVRIRRPEEVNRQEDVCVEVDRQQNRLLAMEAMELARAAAEKGDLSAAESILEKCLKKLSESVSAKSHDFLCLGLEAELKEIKQKLPSRDVYEASGRAYMRSGLSSHAWQKPTGACLSRESGDADSGYEDMGFSLYEDDDEKNYVCAAADHDKDIFKSSYSGAAGSRRHAYQTPTINRMVARSRAATRRNNKGKSTPAKALGTIDESKDSSSRGSDRPGYRS</sequence>
<gene>
    <name evidence="5" type="ORF">OLC1_LOCUS19035</name>
</gene>
<feature type="domain" description="VWFA" evidence="2">
    <location>
        <begin position="93"/>
        <end position="148"/>
    </location>
</feature>
<reference evidence="5" key="1">
    <citation type="submission" date="2023-03" db="EMBL/GenBank/DDBJ databases">
        <authorList>
            <person name="Julca I."/>
        </authorList>
    </citation>
    <scope>NUCLEOTIDE SEQUENCE</scope>
</reference>
<dbReference type="PANTHER" id="PTHR10579:SF43">
    <property type="entry name" value="ZINC FINGER (C3HC4-TYPE RING FINGER) FAMILY PROTEIN"/>
    <property type="match status" value="1"/>
</dbReference>
<organism evidence="5 6">
    <name type="scientific">Oldenlandia corymbosa var. corymbosa</name>
    <dbReference type="NCBI Taxonomy" id="529605"/>
    <lineage>
        <taxon>Eukaryota</taxon>
        <taxon>Viridiplantae</taxon>
        <taxon>Streptophyta</taxon>
        <taxon>Embryophyta</taxon>
        <taxon>Tracheophyta</taxon>
        <taxon>Spermatophyta</taxon>
        <taxon>Magnoliopsida</taxon>
        <taxon>eudicotyledons</taxon>
        <taxon>Gunneridae</taxon>
        <taxon>Pentapetalae</taxon>
        <taxon>asterids</taxon>
        <taxon>lamiids</taxon>
        <taxon>Gentianales</taxon>
        <taxon>Rubiaceae</taxon>
        <taxon>Rubioideae</taxon>
        <taxon>Spermacoceae</taxon>
        <taxon>Hedyotis-Oldenlandia complex</taxon>
        <taxon>Oldenlandia</taxon>
    </lineage>
</organism>
<dbReference type="InterPro" id="IPR002035">
    <property type="entry name" value="VWF_A"/>
</dbReference>
<accession>A0AAV1DXD6</accession>
<dbReference type="InterPro" id="IPR036465">
    <property type="entry name" value="vWFA_dom_sf"/>
</dbReference>
<evidence type="ECO:0000259" key="4">
    <source>
        <dbReference type="Pfam" id="PF14624"/>
    </source>
</evidence>
<dbReference type="Pfam" id="PF13519">
    <property type="entry name" value="VWA_2"/>
    <property type="match status" value="1"/>
</dbReference>
<dbReference type="PANTHER" id="PTHR10579">
    <property type="entry name" value="CALCIUM-ACTIVATED CHLORIDE CHANNEL REGULATOR"/>
    <property type="match status" value="1"/>
</dbReference>
<dbReference type="Pfam" id="PF14624">
    <property type="entry name" value="Vwaint"/>
    <property type="match status" value="1"/>
</dbReference>
<evidence type="ECO:0000256" key="1">
    <source>
        <dbReference type="SAM" id="MobiDB-lite"/>
    </source>
</evidence>
<dbReference type="Pfam" id="PF13768">
    <property type="entry name" value="VWA_3"/>
    <property type="match status" value="1"/>
</dbReference>
<protein>
    <submittedName>
        <fullName evidence="5">OLC1v1012002C1</fullName>
    </submittedName>
</protein>
<feature type="region of interest" description="Disordered" evidence="1">
    <location>
        <begin position="1"/>
        <end position="35"/>
    </location>
</feature>
<evidence type="ECO:0000259" key="3">
    <source>
        <dbReference type="Pfam" id="PF13768"/>
    </source>
</evidence>
<keyword evidence="6" id="KW-1185">Reference proteome</keyword>
<dbReference type="AlphaFoldDB" id="A0AAV1DXD6"/>
<dbReference type="InterPro" id="IPR051266">
    <property type="entry name" value="CLCR"/>
</dbReference>
<dbReference type="InterPro" id="IPR032838">
    <property type="entry name" value="Vwaint_dom"/>
</dbReference>
<feature type="compositionally biased region" description="Basic and acidic residues" evidence="1">
    <location>
        <begin position="515"/>
        <end position="532"/>
    </location>
</feature>
<feature type="domain" description="VWFA" evidence="3">
    <location>
        <begin position="177"/>
        <end position="209"/>
    </location>
</feature>
<evidence type="ECO:0000313" key="6">
    <source>
        <dbReference type="Proteomes" id="UP001161247"/>
    </source>
</evidence>
<name>A0AAV1DXD6_OLDCO</name>